<evidence type="ECO:0000259" key="14">
    <source>
        <dbReference type="PROSITE" id="PS51285"/>
    </source>
</evidence>
<gene>
    <name evidence="15" type="ORF">UCRPC4_g03592</name>
</gene>
<dbReference type="InterPro" id="IPR050236">
    <property type="entry name" value="Ser_Thr_kinase_AGC"/>
</dbReference>
<dbReference type="PANTHER" id="PTHR24356">
    <property type="entry name" value="SERINE/THREONINE-PROTEIN KINASE"/>
    <property type="match status" value="1"/>
</dbReference>
<feature type="compositionally biased region" description="Low complexity" evidence="11">
    <location>
        <begin position="672"/>
        <end position="685"/>
    </location>
</feature>
<evidence type="ECO:0000256" key="3">
    <source>
        <dbReference type="ARBA" id="ARBA00022553"/>
    </source>
</evidence>
<dbReference type="Pfam" id="PF00072">
    <property type="entry name" value="Response_reg"/>
    <property type="match status" value="1"/>
</dbReference>
<evidence type="ECO:0000256" key="4">
    <source>
        <dbReference type="ARBA" id="ARBA00022679"/>
    </source>
</evidence>
<evidence type="ECO:0000256" key="11">
    <source>
        <dbReference type="SAM" id="MobiDB-lite"/>
    </source>
</evidence>
<dbReference type="InterPro" id="IPR008271">
    <property type="entry name" value="Ser/Thr_kinase_AS"/>
</dbReference>
<proteinExistence type="predicted"/>
<dbReference type="SMART" id="SM00448">
    <property type="entry name" value="REC"/>
    <property type="match status" value="1"/>
</dbReference>
<dbReference type="EMBL" id="LCWF01000084">
    <property type="protein sequence ID" value="KKY21488.1"/>
    <property type="molecule type" value="Genomic_DNA"/>
</dbReference>
<feature type="compositionally biased region" description="Basic and acidic residues" evidence="11">
    <location>
        <begin position="1055"/>
        <end position="1066"/>
    </location>
</feature>
<dbReference type="GO" id="GO:1901992">
    <property type="term" value="P:positive regulation of mitotic cell cycle phase transition"/>
    <property type="evidence" value="ECO:0007669"/>
    <property type="project" value="UniProtKB-ARBA"/>
</dbReference>
<organism evidence="15 16">
    <name type="scientific">Phaeomoniella chlamydospora</name>
    <name type="common">Phaeoacremonium chlamydosporum</name>
    <dbReference type="NCBI Taxonomy" id="158046"/>
    <lineage>
        <taxon>Eukaryota</taxon>
        <taxon>Fungi</taxon>
        <taxon>Dikarya</taxon>
        <taxon>Ascomycota</taxon>
        <taxon>Pezizomycotina</taxon>
        <taxon>Eurotiomycetes</taxon>
        <taxon>Chaetothyriomycetidae</taxon>
        <taxon>Phaeomoniellales</taxon>
        <taxon>Phaeomoniellaceae</taxon>
        <taxon>Phaeomoniella</taxon>
    </lineage>
</organism>
<feature type="compositionally biased region" description="Polar residues" evidence="11">
    <location>
        <begin position="1202"/>
        <end position="1213"/>
    </location>
</feature>
<dbReference type="InterPro" id="IPR000719">
    <property type="entry name" value="Prot_kinase_dom"/>
</dbReference>
<dbReference type="Gene3D" id="1.10.510.10">
    <property type="entry name" value="Transferase(Phosphotransferase) domain 1"/>
    <property type="match status" value="2"/>
</dbReference>
<feature type="domain" description="Response regulatory" evidence="13">
    <location>
        <begin position="805"/>
        <end position="919"/>
    </location>
</feature>
<dbReference type="PROSITE" id="PS51285">
    <property type="entry name" value="AGC_KINASE_CTER"/>
    <property type="match status" value="1"/>
</dbReference>
<evidence type="ECO:0000256" key="7">
    <source>
        <dbReference type="ARBA" id="ARBA00022840"/>
    </source>
</evidence>
<sequence>MSATHPPPKAQPPSIKDFDIVKPISKGAFGSVYLSKKKSTGDYYAIKVLKKADMIAKNQVTNVKAERAIMMWQGESDFVAKLYWTFSSKEYLYLVMEYLNGGDCASLVKILGGLPEDWCKKYVAEIVLGVQHLHSRGIVHRDLKPDNLLIDHKGHLKLTDFGLSRMGLVGRQKRALKVTNDSVPDLLKSGPFHRAVSSASSRSASFDFHGHNSPGSTPMMTPAYAGGLEQPSYFNLSRETSANRESGRQTSGYRSDSGSNAGDVLASSFRSFSLYDSQDNIPLTSKPLPIEEEEQSQGSASPDLFPIQHVTSNTSQTTQQNSLPSHPMLPPPMALFDPEDTHRKFVGTPDYLAPETINGFGQDEMSDWWSLGCILFEFLYGIPPFNAETPDQVFENILARRIDWPTDPDVQASEEAKDLIDKLIRLDPRERIGANLNEKYPNGGAEIQAHPWFSDINWDTLLEDEAQFVPNPENPEDTEYFDTRGATLQSFPEEVEEHLNSPPVVTPGGSEYPDRPHDALLRVRAQATSVKRGLMPLHIPPHVARDSRSRRLSEPVLADDFGSFTFKNLPVLDKANKDIVNKMRAEAMQAQSKAATAVSTPITASPGPPSLEGSPVLPMPLKRTMSINKGHRPASPSGLSAANSSPSRPSQPSSPLLVQFSTAQNHERRKTSGSSQSSASLQPGSFFEIPKDPNAKTPSLASSPIKHMRMPAASPAKIPGQRQSSSSRNRSQTVGSQEGVEYPREGFAPTHHKRRSQLLQDVSPSSSDNETSQNKALLKVQRRRQSSRRVSQITALDGPMYRPLDVLICEDHPVSRMVMERLFEKLRCRTITATSGAEALRLAVSQISFDIIIMEYKLPKLNGADITRMIRDTRNANEKTPIVCLTGYLKELPEVHHFDALIQKPPTLTKLTEALCKHCAWKPPPKDFKMSQPLSIPGPGQTRARPEDSPSSTSSSFPNVPDSYRGSSREDSIGSGFFSDMDAAKADDVPVIISRQPTNDWSEQGLGISDDIVTDQKPFVHSGYPHLVHTESAPPNTLPPPGSQTPRKQPSSEGIKAKKESLERKRLGSGGAESGDDEDEELGRSNTRTKSPQGRNSRIGSRLGYEMMRTNSRGSVISMSDTRRSSVDLLESKMEALAIPDEYESPSDLAAIQPRKAPLSRTSSQHSHPEPADNRLDMDPRGHITPPIIFPPKPGDGDAKSIVNSPSPKTPSADQKIEFDEEQTPRQAGAPTKKV</sequence>
<dbReference type="SMART" id="SM00220">
    <property type="entry name" value="S_TKc"/>
    <property type="match status" value="1"/>
</dbReference>
<dbReference type="Gene3D" id="3.40.50.2300">
    <property type="match status" value="1"/>
</dbReference>
<reference evidence="15 16" key="2">
    <citation type="submission" date="2015-05" db="EMBL/GenBank/DDBJ databases">
        <authorList>
            <person name="Morales-Cruz A."/>
            <person name="Amrine K.C."/>
            <person name="Cantu D."/>
        </authorList>
    </citation>
    <scope>NUCLEOTIDE SEQUENCE [LARGE SCALE GENOMIC DNA]</scope>
    <source>
        <strain evidence="15">UCRPC4</strain>
    </source>
</reference>
<dbReference type="Gene3D" id="3.30.200.20">
    <property type="entry name" value="Phosphorylase Kinase, domain 1"/>
    <property type="match status" value="2"/>
</dbReference>
<dbReference type="InterPro" id="IPR011006">
    <property type="entry name" value="CheY-like_superfamily"/>
</dbReference>
<evidence type="ECO:0000256" key="10">
    <source>
        <dbReference type="PROSITE-ProRule" id="PRU00169"/>
    </source>
</evidence>
<comment type="caution">
    <text evidence="10">Lacks conserved residue(s) required for the propagation of feature annotation.</text>
</comment>
<dbReference type="FunFam" id="3.40.50.2300:FF:000139">
    <property type="entry name" value="Serine threonine protein kinase"/>
    <property type="match status" value="1"/>
</dbReference>
<evidence type="ECO:0000259" key="13">
    <source>
        <dbReference type="PROSITE" id="PS50110"/>
    </source>
</evidence>
<evidence type="ECO:0000313" key="15">
    <source>
        <dbReference type="EMBL" id="KKY21488.1"/>
    </source>
</evidence>
<accession>A0A0G2GCW1</accession>
<feature type="compositionally biased region" description="Polar residues" evidence="11">
    <location>
        <begin position="1109"/>
        <end position="1120"/>
    </location>
</feature>
<dbReference type="FunFam" id="3.30.200.20:FF:001008">
    <property type="entry name" value="Serine/threonine-protein kinase cek1"/>
    <property type="match status" value="1"/>
</dbReference>
<feature type="domain" description="Protein kinase" evidence="12">
    <location>
        <begin position="18"/>
        <end position="453"/>
    </location>
</feature>
<dbReference type="OrthoDB" id="162894at2759"/>
<comment type="caution">
    <text evidence="15">The sequence shown here is derived from an EMBL/GenBank/DDBJ whole genome shotgun (WGS) entry which is preliminary data.</text>
</comment>
<dbReference type="SUPFAM" id="SSF56112">
    <property type="entry name" value="Protein kinase-like (PK-like)"/>
    <property type="match status" value="1"/>
</dbReference>
<evidence type="ECO:0000256" key="1">
    <source>
        <dbReference type="ARBA" id="ARBA00012513"/>
    </source>
</evidence>
<dbReference type="FunFam" id="1.10.510.10:FF:000664">
    <property type="entry name" value="Serine threonine protein kinase"/>
    <property type="match status" value="1"/>
</dbReference>
<feature type="compositionally biased region" description="Low complexity" evidence="11">
    <location>
        <begin position="721"/>
        <end position="732"/>
    </location>
</feature>
<dbReference type="FunFam" id="1.10.510.10:FF:000340">
    <property type="entry name" value="Serine threonine protein kinase"/>
    <property type="match status" value="1"/>
</dbReference>
<evidence type="ECO:0000256" key="6">
    <source>
        <dbReference type="ARBA" id="ARBA00022777"/>
    </source>
</evidence>
<dbReference type="SUPFAM" id="SSF52172">
    <property type="entry name" value="CheY-like"/>
    <property type="match status" value="1"/>
</dbReference>
<keyword evidence="3" id="KW-0597">Phosphoprotein</keyword>
<dbReference type="Proteomes" id="UP000053317">
    <property type="component" value="Unassembled WGS sequence"/>
</dbReference>
<dbReference type="AlphaFoldDB" id="A0A0G2GCW1"/>
<keyword evidence="6" id="KW-0418">Kinase</keyword>
<dbReference type="PANTHER" id="PTHR24356:SF1">
    <property type="entry name" value="SERINE_THREONINE-PROTEIN KINASE GREATWALL"/>
    <property type="match status" value="1"/>
</dbReference>
<dbReference type="Pfam" id="PF00069">
    <property type="entry name" value="Pkinase"/>
    <property type="match status" value="2"/>
</dbReference>
<dbReference type="GO" id="GO:0004674">
    <property type="term" value="F:protein serine/threonine kinase activity"/>
    <property type="evidence" value="ECO:0007669"/>
    <property type="project" value="UniProtKB-KW"/>
</dbReference>
<feature type="compositionally biased region" description="Low complexity" evidence="11">
    <location>
        <begin position="644"/>
        <end position="655"/>
    </location>
</feature>
<feature type="compositionally biased region" description="Basic and acidic residues" evidence="11">
    <location>
        <begin position="1167"/>
        <end position="1182"/>
    </location>
</feature>
<name>A0A0G2GCW1_PHACM</name>
<dbReference type="PROSITE" id="PS50110">
    <property type="entry name" value="RESPONSE_REGULATORY"/>
    <property type="match status" value="1"/>
</dbReference>
<feature type="region of interest" description="Disordered" evidence="11">
    <location>
        <begin position="1139"/>
        <end position="1235"/>
    </location>
</feature>
<keyword evidence="5" id="KW-0547">Nucleotide-binding</keyword>
<evidence type="ECO:0000259" key="12">
    <source>
        <dbReference type="PROSITE" id="PS50011"/>
    </source>
</evidence>
<evidence type="ECO:0000256" key="5">
    <source>
        <dbReference type="ARBA" id="ARBA00022741"/>
    </source>
</evidence>
<dbReference type="PROSITE" id="PS00108">
    <property type="entry name" value="PROTEIN_KINASE_ST"/>
    <property type="match status" value="1"/>
</dbReference>
<dbReference type="GO" id="GO:0005524">
    <property type="term" value="F:ATP binding"/>
    <property type="evidence" value="ECO:0007669"/>
    <property type="project" value="UniProtKB-KW"/>
</dbReference>
<keyword evidence="7" id="KW-0067">ATP-binding</keyword>
<reference evidence="15 16" key="1">
    <citation type="submission" date="2015-05" db="EMBL/GenBank/DDBJ databases">
        <title>Distinctive expansion of gene families associated with plant cell wall degradation and secondary metabolism in the genomes of grapevine trunk pathogens.</title>
        <authorList>
            <person name="Lawrence D.P."/>
            <person name="Travadon R."/>
            <person name="Rolshausen P.E."/>
            <person name="Baumgartner K."/>
        </authorList>
    </citation>
    <scope>NUCLEOTIDE SEQUENCE [LARGE SCALE GENOMIC DNA]</scope>
    <source>
        <strain evidence="15">UCRPC4</strain>
    </source>
</reference>
<feature type="region of interest" description="Disordered" evidence="11">
    <location>
        <begin position="595"/>
        <end position="791"/>
    </location>
</feature>
<protein>
    <recommendedName>
        <fullName evidence="1">non-specific serine/threonine protein kinase</fullName>
        <ecNumber evidence="1">2.7.11.1</ecNumber>
    </recommendedName>
</protein>
<feature type="domain" description="AGC-kinase C-terminal" evidence="14">
    <location>
        <begin position="454"/>
        <end position="576"/>
    </location>
</feature>
<feature type="compositionally biased region" description="Polar residues" evidence="11">
    <location>
        <begin position="757"/>
        <end position="775"/>
    </location>
</feature>
<feature type="compositionally biased region" description="Polar residues" evidence="11">
    <location>
        <begin position="248"/>
        <end position="260"/>
    </location>
</feature>
<dbReference type="PROSITE" id="PS50011">
    <property type="entry name" value="PROTEIN_KINASE_DOM"/>
    <property type="match status" value="1"/>
</dbReference>
<dbReference type="CDD" id="cd17546">
    <property type="entry name" value="REC_hyHK_CKI1_RcsC-like"/>
    <property type="match status" value="1"/>
</dbReference>
<dbReference type="GO" id="GO:0005737">
    <property type="term" value="C:cytoplasm"/>
    <property type="evidence" value="ECO:0007669"/>
    <property type="project" value="TreeGrafter"/>
</dbReference>
<feature type="region of interest" description="Disordered" evidence="11">
    <location>
        <begin position="207"/>
        <end position="260"/>
    </location>
</feature>
<keyword evidence="2" id="KW-0723">Serine/threonine-protein kinase</keyword>
<evidence type="ECO:0000256" key="8">
    <source>
        <dbReference type="ARBA" id="ARBA00047899"/>
    </source>
</evidence>
<comment type="catalytic activity">
    <reaction evidence="8">
        <text>L-threonyl-[protein] + ATP = O-phospho-L-threonyl-[protein] + ADP + H(+)</text>
        <dbReference type="Rhea" id="RHEA:46608"/>
        <dbReference type="Rhea" id="RHEA-COMP:11060"/>
        <dbReference type="Rhea" id="RHEA-COMP:11605"/>
        <dbReference type="ChEBI" id="CHEBI:15378"/>
        <dbReference type="ChEBI" id="CHEBI:30013"/>
        <dbReference type="ChEBI" id="CHEBI:30616"/>
        <dbReference type="ChEBI" id="CHEBI:61977"/>
        <dbReference type="ChEBI" id="CHEBI:456216"/>
        <dbReference type="EC" id="2.7.11.1"/>
    </reaction>
</comment>
<comment type="catalytic activity">
    <reaction evidence="9">
        <text>L-seryl-[protein] + ATP = O-phospho-L-seryl-[protein] + ADP + H(+)</text>
        <dbReference type="Rhea" id="RHEA:17989"/>
        <dbReference type="Rhea" id="RHEA-COMP:9863"/>
        <dbReference type="Rhea" id="RHEA-COMP:11604"/>
        <dbReference type="ChEBI" id="CHEBI:15378"/>
        <dbReference type="ChEBI" id="CHEBI:29999"/>
        <dbReference type="ChEBI" id="CHEBI:30616"/>
        <dbReference type="ChEBI" id="CHEBI:83421"/>
        <dbReference type="ChEBI" id="CHEBI:456216"/>
        <dbReference type="EC" id="2.7.11.1"/>
    </reaction>
</comment>
<feature type="region of interest" description="Disordered" evidence="11">
    <location>
        <begin position="927"/>
        <end position="979"/>
    </location>
</feature>
<evidence type="ECO:0000313" key="16">
    <source>
        <dbReference type="Proteomes" id="UP000053317"/>
    </source>
</evidence>
<dbReference type="InterPro" id="IPR000961">
    <property type="entry name" value="AGC-kinase_C"/>
</dbReference>
<feature type="region of interest" description="Disordered" evidence="11">
    <location>
        <begin position="1025"/>
        <end position="1125"/>
    </location>
</feature>
<evidence type="ECO:0000256" key="2">
    <source>
        <dbReference type="ARBA" id="ARBA00022527"/>
    </source>
</evidence>
<dbReference type="EC" id="2.7.11.1" evidence="1"/>
<dbReference type="CDD" id="cd05611">
    <property type="entry name" value="STKc_Rim15_like"/>
    <property type="match status" value="1"/>
</dbReference>
<keyword evidence="4" id="KW-0808">Transferase</keyword>
<feature type="compositionally biased region" description="Polar residues" evidence="11">
    <location>
        <begin position="1084"/>
        <end position="1099"/>
    </location>
</feature>
<feature type="compositionally biased region" description="Low complexity" evidence="11">
    <location>
        <begin position="949"/>
        <end position="963"/>
    </location>
</feature>
<evidence type="ECO:0000256" key="9">
    <source>
        <dbReference type="ARBA" id="ARBA00048679"/>
    </source>
</evidence>
<dbReference type="InterPro" id="IPR011009">
    <property type="entry name" value="Kinase-like_dom_sf"/>
</dbReference>
<dbReference type="GO" id="GO:0000160">
    <property type="term" value="P:phosphorelay signal transduction system"/>
    <property type="evidence" value="ECO:0007669"/>
    <property type="project" value="InterPro"/>
</dbReference>
<dbReference type="GO" id="GO:0005634">
    <property type="term" value="C:nucleus"/>
    <property type="evidence" value="ECO:0007669"/>
    <property type="project" value="TreeGrafter"/>
</dbReference>
<dbReference type="InterPro" id="IPR001789">
    <property type="entry name" value="Sig_transdc_resp-reg_receiver"/>
</dbReference>
<keyword evidence="16" id="KW-1185">Reference proteome</keyword>